<keyword evidence="1" id="KW-1133">Transmembrane helix</keyword>
<proteinExistence type="predicted"/>
<organism evidence="2">
    <name type="scientific">bioreactor metagenome</name>
    <dbReference type="NCBI Taxonomy" id="1076179"/>
    <lineage>
        <taxon>unclassified sequences</taxon>
        <taxon>metagenomes</taxon>
        <taxon>ecological metagenomes</taxon>
    </lineage>
</organism>
<protein>
    <submittedName>
        <fullName evidence="2">Uncharacterized protein</fullName>
    </submittedName>
</protein>
<name>A0A645HAY4_9ZZZZ</name>
<keyword evidence="1" id="KW-0812">Transmembrane</keyword>
<sequence>MGLHVGMLGAEQPAGAVPGDVLRFVNLLAAAIVAFCGIPFGIFVGKDRSHRHKDRFADHIFRGDQLDVPALPRQLRLYGGAHLRVMGREKLHHFFYHTRTHLSLCFFGCICHIISKTKPEYNRVLC</sequence>
<reference evidence="2" key="1">
    <citation type="submission" date="2019-08" db="EMBL/GenBank/DDBJ databases">
        <authorList>
            <person name="Kucharzyk K."/>
            <person name="Murdoch R.W."/>
            <person name="Higgins S."/>
            <person name="Loffler F."/>
        </authorList>
    </citation>
    <scope>NUCLEOTIDE SEQUENCE</scope>
</reference>
<dbReference type="EMBL" id="VSSQ01090199">
    <property type="protein sequence ID" value="MPN36201.1"/>
    <property type="molecule type" value="Genomic_DNA"/>
</dbReference>
<comment type="caution">
    <text evidence="2">The sequence shown here is derived from an EMBL/GenBank/DDBJ whole genome shotgun (WGS) entry which is preliminary data.</text>
</comment>
<feature type="transmembrane region" description="Helical" evidence="1">
    <location>
        <begin position="24"/>
        <end position="45"/>
    </location>
</feature>
<dbReference type="AlphaFoldDB" id="A0A645HAY4"/>
<gene>
    <name evidence="2" type="ORF">SDC9_183709</name>
</gene>
<evidence type="ECO:0000313" key="2">
    <source>
        <dbReference type="EMBL" id="MPN36201.1"/>
    </source>
</evidence>
<evidence type="ECO:0000256" key="1">
    <source>
        <dbReference type="SAM" id="Phobius"/>
    </source>
</evidence>
<keyword evidence="1" id="KW-0472">Membrane</keyword>
<accession>A0A645HAY4</accession>